<organism evidence="2 3">
    <name type="scientific">Streptomyces kaniharaensis</name>
    <dbReference type="NCBI Taxonomy" id="212423"/>
    <lineage>
        <taxon>Bacteria</taxon>
        <taxon>Bacillati</taxon>
        <taxon>Actinomycetota</taxon>
        <taxon>Actinomycetes</taxon>
        <taxon>Kitasatosporales</taxon>
        <taxon>Streptomycetaceae</taxon>
        <taxon>Streptomyces</taxon>
    </lineage>
</organism>
<dbReference type="OrthoDB" id="7584480at2"/>
<dbReference type="PANTHER" id="PTHR38444">
    <property type="entry name" value="ENTEROBACTIN BIOSYNTHESIS PROTEIN YBDZ"/>
    <property type="match status" value="1"/>
</dbReference>
<dbReference type="Pfam" id="PF03621">
    <property type="entry name" value="MbtH"/>
    <property type="match status" value="1"/>
</dbReference>
<gene>
    <name evidence="2" type="ORF">F7Q99_22375</name>
</gene>
<accession>A0A6N7KTH1</accession>
<dbReference type="GO" id="GO:0005829">
    <property type="term" value="C:cytosol"/>
    <property type="evidence" value="ECO:0007669"/>
    <property type="project" value="TreeGrafter"/>
</dbReference>
<dbReference type="EMBL" id="WBOF01000001">
    <property type="protein sequence ID" value="MQS14932.1"/>
    <property type="molecule type" value="Genomic_DNA"/>
</dbReference>
<feature type="domain" description="MbtH-like" evidence="1">
    <location>
        <begin position="6"/>
        <end position="56"/>
    </location>
</feature>
<dbReference type="SMART" id="SM00923">
    <property type="entry name" value="MbtH"/>
    <property type="match status" value="1"/>
</dbReference>
<dbReference type="SUPFAM" id="SSF160582">
    <property type="entry name" value="MbtH-like"/>
    <property type="match status" value="1"/>
</dbReference>
<protein>
    <submittedName>
        <fullName evidence="2">MbtH family NRPS accessory protein</fullName>
    </submittedName>
</protein>
<dbReference type="GO" id="GO:0019290">
    <property type="term" value="P:siderophore biosynthetic process"/>
    <property type="evidence" value="ECO:0007669"/>
    <property type="project" value="TreeGrafter"/>
</dbReference>
<dbReference type="InterPro" id="IPR005153">
    <property type="entry name" value="MbtH-like_dom"/>
</dbReference>
<dbReference type="RefSeq" id="WP_153464193.1">
    <property type="nucleotide sequence ID" value="NZ_WBOF01000001.1"/>
</dbReference>
<dbReference type="AlphaFoldDB" id="A0A6N7KTH1"/>
<sequence>MSAVDTAAGQDARTWAVVLNDEEQYSVWPADRQPPAGWTAVGAQGTREECLAHIATVWTDLRPLSLRRRMAA</sequence>
<dbReference type="InterPro" id="IPR038020">
    <property type="entry name" value="MbtH-like_sf"/>
</dbReference>
<reference evidence="2 3" key="1">
    <citation type="submission" date="2019-09" db="EMBL/GenBank/DDBJ databases">
        <title>Genome Sequences of Streptomyces kaniharaensis ATCC 21070.</title>
        <authorList>
            <person name="Zhu W."/>
            <person name="De Crecy-Lagard V."/>
            <person name="Richards N.G."/>
        </authorList>
    </citation>
    <scope>NUCLEOTIDE SEQUENCE [LARGE SCALE GENOMIC DNA]</scope>
    <source>
        <strain evidence="2 3">SF-557</strain>
    </source>
</reference>
<name>A0A6N7KTH1_9ACTN</name>
<comment type="caution">
    <text evidence="2">The sequence shown here is derived from an EMBL/GenBank/DDBJ whole genome shotgun (WGS) entry which is preliminary data.</text>
</comment>
<proteinExistence type="predicted"/>
<evidence type="ECO:0000259" key="1">
    <source>
        <dbReference type="SMART" id="SM00923"/>
    </source>
</evidence>
<dbReference type="Proteomes" id="UP000450000">
    <property type="component" value="Unassembled WGS sequence"/>
</dbReference>
<evidence type="ECO:0000313" key="3">
    <source>
        <dbReference type="Proteomes" id="UP000450000"/>
    </source>
</evidence>
<dbReference type="Gene3D" id="3.90.820.10">
    <property type="entry name" value="Structural Genomics, Unknown Function 30-nov-00 1gh9 Mol_id"/>
    <property type="match status" value="1"/>
</dbReference>
<evidence type="ECO:0000313" key="2">
    <source>
        <dbReference type="EMBL" id="MQS14932.1"/>
    </source>
</evidence>
<keyword evidence="3" id="KW-1185">Reference proteome</keyword>
<dbReference type="PANTHER" id="PTHR38444:SF1">
    <property type="entry name" value="ENTEROBACTIN BIOSYNTHESIS PROTEIN YBDZ"/>
    <property type="match status" value="1"/>
</dbReference>
<dbReference type="InterPro" id="IPR037407">
    <property type="entry name" value="MLP_fam"/>
</dbReference>